<dbReference type="Pfam" id="PF01048">
    <property type="entry name" value="PNP_UDP_1"/>
    <property type="match status" value="1"/>
</dbReference>
<dbReference type="GO" id="GO:0009164">
    <property type="term" value="P:nucleoside catabolic process"/>
    <property type="evidence" value="ECO:0007669"/>
    <property type="project" value="InterPro"/>
</dbReference>
<evidence type="ECO:0000256" key="4">
    <source>
        <dbReference type="ARBA" id="ARBA00022801"/>
    </source>
</evidence>
<keyword evidence="4" id="KW-0378">Hydrolase</keyword>
<evidence type="ECO:0000313" key="7">
    <source>
        <dbReference type="EMBL" id="OIJ12437.1"/>
    </source>
</evidence>
<evidence type="ECO:0000256" key="5">
    <source>
        <dbReference type="ARBA" id="ARBA00023167"/>
    </source>
</evidence>
<dbReference type="UniPathway" id="UPA00904">
    <property type="reaction ID" value="UER00871"/>
</dbReference>
<reference evidence="7 8" key="1">
    <citation type="submission" date="2016-10" db="EMBL/GenBank/DDBJ databases">
        <title>Draft genome sequences of four alkaliphilic bacteria belonging to the Anaerobacillus genus.</title>
        <authorList>
            <person name="Bassil N.M."/>
            <person name="Lloyd J.R."/>
        </authorList>
    </citation>
    <scope>NUCLEOTIDE SEQUENCE [LARGE SCALE GENOMIC DNA]</scope>
    <source>
        <strain evidence="7 8">DSM 18345</strain>
    </source>
</reference>
<dbReference type="GO" id="GO:0008782">
    <property type="term" value="F:adenosylhomocysteine nucleosidase activity"/>
    <property type="evidence" value="ECO:0007669"/>
    <property type="project" value="UniProtKB-EC"/>
</dbReference>
<keyword evidence="3" id="KW-0028">Amino-acid biosynthesis</keyword>
<dbReference type="NCBIfam" id="NF004079">
    <property type="entry name" value="PRK05584.1"/>
    <property type="match status" value="1"/>
</dbReference>
<evidence type="ECO:0000256" key="1">
    <source>
        <dbReference type="ARBA" id="ARBA00004945"/>
    </source>
</evidence>
<keyword evidence="8" id="KW-1185">Reference proteome</keyword>
<dbReference type="CDD" id="cd09008">
    <property type="entry name" value="MTAN"/>
    <property type="match status" value="1"/>
</dbReference>
<dbReference type="GO" id="GO:0005829">
    <property type="term" value="C:cytosol"/>
    <property type="evidence" value="ECO:0007669"/>
    <property type="project" value="TreeGrafter"/>
</dbReference>
<dbReference type="GO" id="GO:0019509">
    <property type="term" value="P:L-methionine salvage from methylthioadenosine"/>
    <property type="evidence" value="ECO:0007669"/>
    <property type="project" value="UniProtKB-UniPathway"/>
</dbReference>
<dbReference type="GO" id="GO:0019284">
    <property type="term" value="P:L-methionine salvage from S-adenosylmethionine"/>
    <property type="evidence" value="ECO:0007669"/>
    <property type="project" value="TreeGrafter"/>
</dbReference>
<dbReference type="GO" id="GO:0008930">
    <property type="term" value="F:methylthioadenosine nucleosidase activity"/>
    <property type="evidence" value="ECO:0007669"/>
    <property type="project" value="InterPro"/>
</dbReference>
<dbReference type="AlphaFoldDB" id="A0A1S2LL86"/>
<name>A0A1S2LL86_9BACI</name>
<evidence type="ECO:0000256" key="3">
    <source>
        <dbReference type="ARBA" id="ARBA00022605"/>
    </source>
</evidence>
<dbReference type="PANTHER" id="PTHR46832:SF1">
    <property type="entry name" value="5'-METHYLTHIOADENOSINE_S-ADENOSYLHOMOCYSTEINE NUCLEOSIDASE"/>
    <property type="match status" value="1"/>
</dbReference>
<accession>A0A1S2LL86</accession>
<keyword evidence="5" id="KW-0486">Methionine biosynthesis</keyword>
<comment type="pathway">
    <text evidence="1">Amino-acid biosynthesis; L-methionine biosynthesis via salvage pathway; S-methyl-5-thio-alpha-D-ribose 1-phosphate from S-methyl-5'-thioadenosine (hydrolase route): step 1/2.</text>
</comment>
<dbReference type="InterPro" id="IPR035994">
    <property type="entry name" value="Nucleoside_phosphorylase_sf"/>
</dbReference>
<evidence type="ECO:0000259" key="6">
    <source>
        <dbReference type="Pfam" id="PF01048"/>
    </source>
</evidence>
<evidence type="ECO:0000313" key="8">
    <source>
        <dbReference type="Proteomes" id="UP000179524"/>
    </source>
</evidence>
<dbReference type="EC" id="3.2.2.9" evidence="2"/>
<feature type="domain" description="Nucleoside phosphorylase" evidence="6">
    <location>
        <begin position="3"/>
        <end position="228"/>
    </location>
</feature>
<dbReference type="PANTHER" id="PTHR46832">
    <property type="entry name" value="5'-METHYLTHIOADENOSINE/S-ADENOSYLHOMOCYSTEINE NUCLEOSIDASE"/>
    <property type="match status" value="1"/>
</dbReference>
<sequence length="232" mass="25112">MAIGIIGAMDEEIRLFKESIELKEEVVKATITFYVGIFKGKDVVICKSGVGKVNAAITTQLLIDHFSVSKIIFTGVAGAVDHDLNIGDIVISTSAVQHDLDASALGFKKGEVPMFDYSSDFPADVELIELAQQASSCFEGVNVVTGRVLSGDQFIADHKKVEELGKVFKGKCVEMEGASVAHVAMLNNIPFVVIRSMSDKANGEANVNFTEFTNLASERSYTIVQNMLEKIL</sequence>
<protein>
    <recommendedName>
        <fullName evidence="2">adenosylhomocysteine nucleosidase</fullName>
        <ecNumber evidence="2">3.2.2.9</ecNumber>
    </recommendedName>
</protein>
<dbReference type="OrthoDB" id="9792278at2"/>
<proteinExistence type="predicted"/>
<dbReference type="RefSeq" id="WP_071310116.1">
    <property type="nucleotide sequence ID" value="NZ_MLQR01000031.1"/>
</dbReference>
<dbReference type="NCBIfam" id="TIGR01704">
    <property type="entry name" value="MTA_SAH-Nsdase"/>
    <property type="match status" value="1"/>
</dbReference>
<evidence type="ECO:0000256" key="2">
    <source>
        <dbReference type="ARBA" id="ARBA00011974"/>
    </source>
</evidence>
<dbReference type="SUPFAM" id="SSF53167">
    <property type="entry name" value="Purine and uridine phosphorylases"/>
    <property type="match status" value="1"/>
</dbReference>
<gene>
    <name evidence="7" type="ORF">BKP37_13440</name>
</gene>
<dbReference type="EMBL" id="MLQR01000031">
    <property type="protein sequence ID" value="OIJ12437.1"/>
    <property type="molecule type" value="Genomic_DNA"/>
</dbReference>
<dbReference type="InterPro" id="IPR010049">
    <property type="entry name" value="MTA_SAH_Nsdase"/>
</dbReference>
<dbReference type="Proteomes" id="UP000179524">
    <property type="component" value="Unassembled WGS sequence"/>
</dbReference>
<dbReference type="InterPro" id="IPR000845">
    <property type="entry name" value="Nucleoside_phosphorylase_d"/>
</dbReference>
<organism evidence="7 8">
    <name type="scientific">Anaerobacillus alkalilacustris</name>
    <dbReference type="NCBI Taxonomy" id="393763"/>
    <lineage>
        <taxon>Bacteria</taxon>
        <taxon>Bacillati</taxon>
        <taxon>Bacillota</taxon>
        <taxon>Bacilli</taxon>
        <taxon>Bacillales</taxon>
        <taxon>Bacillaceae</taxon>
        <taxon>Anaerobacillus</taxon>
    </lineage>
</organism>
<comment type="caution">
    <text evidence="7">The sequence shown here is derived from an EMBL/GenBank/DDBJ whole genome shotgun (WGS) entry which is preliminary data.</text>
</comment>
<dbReference type="Gene3D" id="3.40.50.1580">
    <property type="entry name" value="Nucleoside phosphorylase domain"/>
    <property type="match status" value="1"/>
</dbReference>